<accession>A0A644WXW5</accession>
<reference evidence="1" key="1">
    <citation type="submission" date="2019-08" db="EMBL/GenBank/DDBJ databases">
        <authorList>
            <person name="Kucharzyk K."/>
            <person name="Murdoch R.W."/>
            <person name="Higgins S."/>
            <person name="Loffler F."/>
        </authorList>
    </citation>
    <scope>NUCLEOTIDE SEQUENCE</scope>
</reference>
<organism evidence="1">
    <name type="scientific">bioreactor metagenome</name>
    <dbReference type="NCBI Taxonomy" id="1076179"/>
    <lineage>
        <taxon>unclassified sequences</taxon>
        <taxon>metagenomes</taxon>
        <taxon>ecological metagenomes</taxon>
    </lineage>
</organism>
<gene>
    <name evidence="1" type="ORF">SDC9_54860</name>
</gene>
<sequence>MPETNVLTTSFFLFIIFSRENFTSPTSIPKLSERLIFSKASILLTSAFVGIHPWFRQVPPSLFSSIMITFFPPWAALMAAT</sequence>
<comment type="caution">
    <text evidence="1">The sequence shown here is derived from an EMBL/GenBank/DDBJ whole genome shotgun (WGS) entry which is preliminary data.</text>
</comment>
<dbReference type="AlphaFoldDB" id="A0A644WXW5"/>
<protein>
    <submittedName>
        <fullName evidence="1">Uncharacterized protein</fullName>
    </submittedName>
</protein>
<dbReference type="EMBL" id="VSSQ01001462">
    <property type="protein sequence ID" value="MPM08547.1"/>
    <property type="molecule type" value="Genomic_DNA"/>
</dbReference>
<name>A0A644WXW5_9ZZZZ</name>
<evidence type="ECO:0000313" key="1">
    <source>
        <dbReference type="EMBL" id="MPM08547.1"/>
    </source>
</evidence>
<proteinExistence type="predicted"/>